<evidence type="ECO:0000313" key="3">
    <source>
        <dbReference type="Proteomes" id="UP001212152"/>
    </source>
</evidence>
<dbReference type="Proteomes" id="UP001212152">
    <property type="component" value="Unassembled WGS sequence"/>
</dbReference>
<accession>A0AAD5TK21</accession>
<gene>
    <name evidence="2" type="ORF">HDU87_003327</name>
</gene>
<keyword evidence="3" id="KW-1185">Reference proteome</keyword>
<feature type="region of interest" description="Disordered" evidence="1">
    <location>
        <begin position="146"/>
        <end position="177"/>
    </location>
</feature>
<dbReference type="EMBL" id="JADGJQ010000024">
    <property type="protein sequence ID" value="KAJ3178772.1"/>
    <property type="molecule type" value="Genomic_DNA"/>
</dbReference>
<evidence type="ECO:0000313" key="2">
    <source>
        <dbReference type="EMBL" id="KAJ3178772.1"/>
    </source>
</evidence>
<comment type="caution">
    <text evidence="2">The sequence shown here is derived from an EMBL/GenBank/DDBJ whole genome shotgun (WGS) entry which is preliminary data.</text>
</comment>
<sequence length="229" mass="25135">MRALERLCADLVQNLSLPWEAYAAKLRQHETTLLGKAKDKRQNEQLALVHKKLSMKAAHLAYQQEIMNATQVQVLTLVDAIANLAFLSTNQAYLLTEVTRSRKVVAQYEEVATPSRRPPSVSPMSPPAKQRCAVGVNDIFAAESSPDVEDADFVPSSQSLPSDDDSGSGDDAVGSGSKSCLRRAFDAAFEARDAEIDTVLKSGKSVESLLHAMGHHESEEERLAEIWWT</sequence>
<name>A0AAD5TK21_9FUNG</name>
<dbReference type="AlphaFoldDB" id="A0AAD5TK21"/>
<evidence type="ECO:0000256" key="1">
    <source>
        <dbReference type="SAM" id="MobiDB-lite"/>
    </source>
</evidence>
<reference evidence="2" key="1">
    <citation type="submission" date="2020-05" db="EMBL/GenBank/DDBJ databases">
        <title>Phylogenomic resolution of chytrid fungi.</title>
        <authorList>
            <person name="Stajich J.E."/>
            <person name="Amses K."/>
            <person name="Simmons R."/>
            <person name="Seto K."/>
            <person name="Myers J."/>
            <person name="Bonds A."/>
            <person name="Quandt C.A."/>
            <person name="Barry K."/>
            <person name="Liu P."/>
            <person name="Grigoriev I."/>
            <person name="Longcore J.E."/>
            <person name="James T.Y."/>
        </authorList>
    </citation>
    <scope>NUCLEOTIDE SEQUENCE</scope>
    <source>
        <strain evidence="2">JEL0379</strain>
    </source>
</reference>
<proteinExistence type="predicted"/>
<protein>
    <submittedName>
        <fullName evidence="2">Uncharacterized protein</fullName>
    </submittedName>
</protein>
<organism evidence="2 3">
    <name type="scientific">Geranomyces variabilis</name>
    <dbReference type="NCBI Taxonomy" id="109894"/>
    <lineage>
        <taxon>Eukaryota</taxon>
        <taxon>Fungi</taxon>
        <taxon>Fungi incertae sedis</taxon>
        <taxon>Chytridiomycota</taxon>
        <taxon>Chytridiomycota incertae sedis</taxon>
        <taxon>Chytridiomycetes</taxon>
        <taxon>Spizellomycetales</taxon>
        <taxon>Powellomycetaceae</taxon>
        <taxon>Geranomyces</taxon>
    </lineage>
</organism>